<dbReference type="PANTHER" id="PTHR31860">
    <property type="entry name" value="HEAT-INDUCIBLE TRANSCRIPTION REPRESSOR (DUF639)-RELATED"/>
    <property type="match status" value="1"/>
</dbReference>
<dbReference type="EMBL" id="BTGU01000042">
    <property type="protein sequence ID" value="GMN52668.1"/>
    <property type="molecule type" value="Genomic_DNA"/>
</dbReference>
<keyword evidence="3" id="KW-1185">Reference proteome</keyword>
<evidence type="ECO:0000256" key="1">
    <source>
        <dbReference type="SAM" id="MobiDB-lite"/>
    </source>
</evidence>
<evidence type="ECO:0000313" key="3">
    <source>
        <dbReference type="Proteomes" id="UP001187192"/>
    </source>
</evidence>
<gene>
    <name evidence="2" type="ORF">TIFTF001_021836</name>
</gene>
<accession>A0AA88ADE7</accession>
<protein>
    <submittedName>
        <fullName evidence="2">Uncharacterized protein</fullName>
    </submittedName>
</protein>
<comment type="caution">
    <text evidence="2">The sequence shown here is derived from an EMBL/GenBank/DDBJ whole genome shotgun (WGS) entry which is preliminary data.</text>
</comment>
<dbReference type="Proteomes" id="UP001187192">
    <property type="component" value="Unassembled WGS sequence"/>
</dbReference>
<feature type="compositionally biased region" description="Low complexity" evidence="1">
    <location>
        <begin position="24"/>
        <end position="34"/>
    </location>
</feature>
<evidence type="ECO:0000313" key="2">
    <source>
        <dbReference type="EMBL" id="GMN52668.1"/>
    </source>
</evidence>
<dbReference type="PANTHER" id="PTHR31860:SF4">
    <property type="entry name" value="OS02G0637800 PROTEIN"/>
    <property type="match status" value="1"/>
</dbReference>
<reference evidence="2" key="1">
    <citation type="submission" date="2023-07" db="EMBL/GenBank/DDBJ databases">
        <title>draft genome sequence of fig (Ficus carica).</title>
        <authorList>
            <person name="Takahashi T."/>
            <person name="Nishimura K."/>
        </authorList>
    </citation>
    <scope>NUCLEOTIDE SEQUENCE</scope>
</reference>
<proteinExistence type="predicted"/>
<feature type="region of interest" description="Disordered" evidence="1">
    <location>
        <begin position="24"/>
        <end position="44"/>
    </location>
</feature>
<sequence length="227" mass="25721">MENNEKVGLWEGLMRSHQKSLKALFSPKSSSSNSDQNDVAPNIPHLSPLANSVVSRCSRVLKIPIEELQHQFGTAIPENATELRTYARNFLEFCSYQALHMVTRRSNYLSDKEFRRLTFDMMLAWEAPSVEKKQLEKEAESCSNPEEVEDEAPWSLFYSSSTNMALQVDNEKTVGPEAFARIAPACAAVADIITVHNLFDALTSSSGYRLHFLVYDKYLRSLDNLHI</sequence>
<name>A0AA88ADE7_FICCA</name>
<organism evidence="2 3">
    <name type="scientific">Ficus carica</name>
    <name type="common">Common fig</name>
    <dbReference type="NCBI Taxonomy" id="3494"/>
    <lineage>
        <taxon>Eukaryota</taxon>
        <taxon>Viridiplantae</taxon>
        <taxon>Streptophyta</taxon>
        <taxon>Embryophyta</taxon>
        <taxon>Tracheophyta</taxon>
        <taxon>Spermatophyta</taxon>
        <taxon>Magnoliopsida</taxon>
        <taxon>eudicotyledons</taxon>
        <taxon>Gunneridae</taxon>
        <taxon>Pentapetalae</taxon>
        <taxon>rosids</taxon>
        <taxon>fabids</taxon>
        <taxon>Rosales</taxon>
        <taxon>Moraceae</taxon>
        <taxon>Ficeae</taxon>
        <taxon>Ficus</taxon>
    </lineage>
</organism>
<dbReference type="AlphaFoldDB" id="A0AA88ADE7"/>